<feature type="region of interest" description="Disordered" evidence="4">
    <location>
        <begin position="429"/>
        <end position="449"/>
    </location>
</feature>
<feature type="domain" description="RRM" evidence="5">
    <location>
        <begin position="330"/>
        <end position="409"/>
    </location>
</feature>
<feature type="compositionally biased region" description="Basic and acidic residues" evidence="4">
    <location>
        <begin position="72"/>
        <end position="83"/>
    </location>
</feature>
<dbReference type="GO" id="GO:0007624">
    <property type="term" value="P:ultradian rhythm"/>
    <property type="evidence" value="ECO:0007669"/>
    <property type="project" value="InterPro"/>
</dbReference>
<feature type="compositionally biased region" description="Low complexity" evidence="4">
    <location>
        <begin position="285"/>
        <end position="297"/>
    </location>
</feature>
<feature type="compositionally biased region" description="Low complexity" evidence="4">
    <location>
        <begin position="11"/>
        <end position="29"/>
    </location>
</feature>
<dbReference type="PROSITE" id="PS50102">
    <property type="entry name" value="RRM"/>
    <property type="match status" value="1"/>
</dbReference>
<evidence type="ECO:0000256" key="2">
    <source>
        <dbReference type="PROSITE-ProRule" id="PRU00176"/>
    </source>
</evidence>
<accession>A0A8J2MII2</accession>
<dbReference type="GO" id="GO:0003723">
    <property type="term" value="F:RNA binding"/>
    <property type="evidence" value="ECO:0007669"/>
    <property type="project" value="UniProtKB-UniRule"/>
</dbReference>
<evidence type="ECO:0000256" key="1">
    <source>
        <dbReference type="ARBA" id="ARBA00022884"/>
    </source>
</evidence>
<dbReference type="InterPro" id="IPR012677">
    <property type="entry name" value="Nucleotide-bd_a/b_plait_sf"/>
</dbReference>
<dbReference type="AlphaFoldDB" id="A0A8J2MII2"/>
<dbReference type="InterPro" id="IPR000504">
    <property type="entry name" value="RRM_dom"/>
</dbReference>
<dbReference type="GO" id="GO:0016491">
    <property type="term" value="F:oxidoreductase activity"/>
    <property type="evidence" value="ECO:0007669"/>
    <property type="project" value="InterPro"/>
</dbReference>
<dbReference type="InterPro" id="IPR035979">
    <property type="entry name" value="RBD_domain_sf"/>
</dbReference>
<keyword evidence="3" id="KW-0175">Coiled coil</keyword>
<dbReference type="Pfam" id="PF00076">
    <property type="entry name" value="RRM_1"/>
    <property type="match status" value="1"/>
</dbReference>
<feature type="region of interest" description="Disordered" evidence="4">
    <location>
        <begin position="275"/>
        <end position="298"/>
    </location>
</feature>
<dbReference type="OrthoDB" id="10039782at2759"/>
<evidence type="ECO:0000256" key="4">
    <source>
        <dbReference type="SAM" id="MobiDB-lite"/>
    </source>
</evidence>
<dbReference type="PANTHER" id="PTHR16001">
    <property type="entry name" value="ECTO-NOX DISULFIDE-THIOL EXCHANGER"/>
    <property type="match status" value="1"/>
</dbReference>
<feature type="coiled-coil region" evidence="3">
    <location>
        <begin position="498"/>
        <end position="525"/>
    </location>
</feature>
<feature type="compositionally biased region" description="Pro residues" evidence="4">
    <location>
        <begin position="41"/>
        <end position="51"/>
    </location>
</feature>
<keyword evidence="7" id="KW-1185">Reference proteome</keyword>
<reference evidence="6" key="1">
    <citation type="submission" date="2021-04" db="EMBL/GenBank/DDBJ databases">
        <authorList>
            <person name="Chebbi M.A.C M."/>
        </authorList>
    </citation>
    <scope>NUCLEOTIDE SEQUENCE</scope>
</reference>
<evidence type="ECO:0000256" key="3">
    <source>
        <dbReference type="SAM" id="Coils"/>
    </source>
</evidence>
<feature type="compositionally biased region" description="Basic and acidic residues" evidence="4">
    <location>
        <begin position="429"/>
        <end position="441"/>
    </location>
</feature>
<evidence type="ECO:0000259" key="5">
    <source>
        <dbReference type="PROSITE" id="PS50102"/>
    </source>
</evidence>
<organism evidence="6 7">
    <name type="scientific">Cotesia congregata</name>
    <name type="common">Parasitoid wasp</name>
    <name type="synonym">Apanteles congregatus</name>
    <dbReference type="NCBI Taxonomy" id="51543"/>
    <lineage>
        <taxon>Eukaryota</taxon>
        <taxon>Metazoa</taxon>
        <taxon>Ecdysozoa</taxon>
        <taxon>Arthropoda</taxon>
        <taxon>Hexapoda</taxon>
        <taxon>Insecta</taxon>
        <taxon>Pterygota</taxon>
        <taxon>Neoptera</taxon>
        <taxon>Endopterygota</taxon>
        <taxon>Hymenoptera</taxon>
        <taxon>Apocrita</taxon>
        <taxon>Ichneumonoidea</taxon>
        <taxon>Braconidae</taxon>
        <taxon>Microgastrinae</taxon>
        <taxon>Cotesia</taxon>
    </lineage>
</organism>
<evidence type="ECO:0000313" key="6">
    <source>
        <dbReference type="EMBL" id="CAG5087744.1"/>
    </source>
</evidence>
<protein>
    <submittedName>
        <fullName evidence="6">Similar to Enox1: Ecto-NOX disulfide-thiol exchanger 1 (Mus musculus)</fullName>
    </submittedName>
</protein>
<dbReference type="Proteomes" id="UP000786811">
    <property type="component" value="Unassembled WGS sequence"/>
</dbReference>
<feature type="compositionally biased region" description="Basic and acidic residues" evidence="4">
    <location>
        <begin position="101"/>
        <end position="149"/>
    </location>
</feature>
<feature type="region of interest" description="Disordered" evidence="4">
    <location>
        <begin position="1"/>
        <end position="176"/>
    </location>
</feature>
<comment type="caution">
    <text evidence="6">The sequence shown here is derived from an EMBL/GenBank/DDBJ whole genome shotgun (WGS) entry which is preliminary data.</text>
</comment>
<sequence length="825" mass="92498">MAYNFPGIPSAAIPPMGMGPMGLGLAAGPQGFMELASQGFPPLPPPLPPLPGMNDSPLEFATKKNQPPPIRESTEEPADRRTDSLANKNDATRRGVNGSGSDRDNRDTRDGRRSRNDRNDRRDRDRERDRRDERNDRDRRDERRLEERSSSAGNNQVQSSNTPATTSSSSSIPTQMETVATSPGVWSMGVGYQMMGMAPIGPPMSAMLGEMSLGPHMSHTHHHHGYGPMGLGLMPHPHEGAMLSAQMLGTEQIMNDTAQQMMNVAAAAAAAASLQAPTPASSHQNPPNSSGNGSNNPVTKEIIHCKSCTLFPPNPNTPERTTREKPPGCRTIFVGGLPENITDGIIQEIFERCGEITTLRLSKKNFCHIRFASENSVDGAIYLSGYRIRIGSNVDSANTGRLYVDFAHIYARDDQYEWECKQRQLQREQRHRERVEKERQRQPSSPPPVVHYTDYEASNICEKIKQDDTFMKAVQIVVTWLERGDCTKRNSNTFYSMIQSTNSHVRRLLSEKASYEEELQRAKELMKGRMQGLLIQCTQIERVFTAASHKKVWDHFTKAQRKNIEMWKKQSSEIKAVQLEEAVVTGVGEGEMEVSDSEDEPQRKKVRIQGSEAEGDERVQAILKEESESLRCQLEAYKNEVVDLLKSETKIEVDAKDKQIKMLQQTLKGMQEQLLQSQKQQVQDDQKIKDLTVKLNSIGDNSCSTENEVITLDKDDDSVVVSEEPRTPRPLIAAIPGYVQITQKDAKLIGLMATFLHIHPFGASVDYVWSYLQKMEPGIRPSEVEALMQRFPQVFKQELSGIGANMERRWQFSGFSVQPSRSAIH</sequence>
<gene>
    <name evidence="6" type="ORF">HICCMSTLAB_LOCUS4597</name>
</gene>
<feature type="coiled-coil region" evidence="3">
    <location>
        <begin position="620"/>
        <end position="680"/>
    </location>
</feature>
<dbReference type="Pfam" id="PF23267">
    <property type="entry name" value="ENOX1"/>
    <property type="match status" value="1"/>
</dbReference>
<name>A0A8J2MII2_COTCN</name>
<feature type="compositionally biased region" description="Low complexity" evidence="4">
    <location>
        <begin position="159"/>
        <end position="174"/>
    </location>
</feature>
<proteinExistence type="predicted"/>
<dbReference type="SUPFAM" id="SSF54928">
    <property type="entry name" value="RNA-binding domain, RBD"/>
    <property type="match status" value="1"/>
</dbReference>
<dbReference type="Gene3D" id="3.30.70.330">
    <property type="match status" value="1"/>
</dbReference>
<evidence type="ECO:0000313" key="7">
    <source>
        <dbReference type="Proteomes" id="UP000786811"/>
    </source>
</evidence>
<dbReference type="SMART" id="SM00360">
    <property type="entry name" value="RRM"/>
    <property type="match status" value="1"/>
</dbReference>
<dbReference type="PANTHER" id="PTHR16001:SF4">
    <property type="entry name" value="ECTO-NOX DISULFIDE-THIOL EXCHANGER 1-LIKE PROTEIN"/>
    <property type="match status" value="1"/>
</dbReference>
<feature type="compositionally biased region" description="Polar residues" evidence="4">
    <location>
        <begin position="275"/>
        <end position="284"/>
    </location>
</feature>
<dbReference type="EMBL" id="CAJNRD030001119">
    <property type="protein sequence ID" value="CAG5087744.1"/>
    <property type="molecule type" value="Genomic_DNA"/>
</dbReference>
<dbReference type="GO" id="GO:0009897">
    <property type="term" value="C:external side of plasma membrane"/>
    <property type="evidence" value="ECO:0007669"/>
    <property type="project" value="InterPro"/>
</dbReference>
<dbReference type="InterPro" id="IPR038876">
    <property type="entry name" value="ENOX"/>
</dbReference>
<dbReference type="InterPro" id="IPR056611">
    <property type="entry name" value="ENOX1/2_dom"/>
</dbReference>
<keyword evidence="1 2" id="KW-0694">RNA-binding</keyword>